<dbReference type="PANTHER" id="PTHR43316">
    <property type="entry name" value="HYDROLASE, HALOACID DELAHOGENASE-RELATED"/>
    <property type="match status" value="1"/>
</dbReference>
<dbReference type="Gene3D" id="3.40.50.1000">
    <property type="entry name" value="HAD superfamily/HAD-like"/>
    <property type="match status" value="1"/>
</dbReference>
<dbReference type="InterPro" id="IPR023214">
    <property type="entry name" value="HAD_sf"/>
</dbReference>
<dbReference type="GO" id="GO:0016787">
    <property type="term" value="F:hydrolase activity"/>
    <property type="evidence" value="ECO:0007669"/>
    <property type="project" value="UniProtKB-KW"/>
</dbReference>
<dbReference type="SUPFAM" id="SSF56784">
    <property type="entry name" value="HAD-like"/>
    <property type="match status" value="1"/>
</dbReference>
<organism evidence="2 3">
    <name type="scientific">Streptomyces puniciscabiei</name>
    <dbReference type="NCBI Taxonomy" id="164348"/>
    <lineage>
        <taxon>Bacteria</taxon>
        <taxon>Bacillati</taxon>
        <taxon>Actinomycetota</taxon>
        <taxon>Actinomycetes</taxon>
        <taxon>Kitasatosporales</taxon>
        <taxon>Streptomycetaceae</taxon>
        <taxon>Streptomyces</taxon>
    </lineage>
</organism>
<dbReference type="AlphaFoldDB" id="A0A542UJ09"/>
<evidence type="ECO:0000256" key="1">
    <source>
        <dbReference type="ARBA" id="ARBA00022801"/>
    </source>
</evidence>
<dbReference type="SFLD" id="SFLDG01129">
    <property type="entry name" value="C1.5:_HAD__Beta-PGM__Phosphata"/>
    <property type="match status" value="1"/>
</dbReference>
<comment type="caution">
    <text evidence="2">The sequence shown here is derived from an EMBL/GenBank/DDBJ whole genome shotgun (WGS) entry which is preliminary data.</text>
</comment>
<dbReference type="SFLD" id="SFLDS00003">
    <property type="entry name" value="Haloacid_Dehalogenase"/>
    <property type="match status" value="1"/>
</dbReference>
<keyword evidence="3" id="KW-1185">Reference proteome</keyword>
<dbReference type="RefSeq" id="WP_055705385.1">
    <property type="nucleotide sequence ID" value="NZ_JBPJFI010000001.1"/>
</dbReference>
<dbReference type="OrthoDB" id="9797415at2"/>
<dbReference type="PRINTS" id="PR00413">
    <property type="entry name" value="HADHALOGNASE"/>
</dbReference>
<proteinExistence type="predicted"/>
<dbReference type="InterPro" id="IPR036412">
    <property type="entry name" value="HAD-like_sf"/>
</dbReference>
<sequence length="242" mass="25956">MTAQQRLRRTLWEGVRGICFDLGGTLVRPEAEPTTGQVAQLLGISLEEARAVMEQGAKRRRITPEDLARDLAAAFRHPALVGPLTHVLERARQRAAEPELFPDAQAALNLLRERGFALFALTNSLGSSIPVEPPQAFRNLLDRVIYSAETGAVKPEREAFAAVEHASGLGPDRLLHVGDSPRADVAGAAAAGWHTAWLDRRLAGGPLMTSARTVRLHTLTTLPLLLPAGPAPAPATTSEASR</sequence>
<dbReference type="InterPro" id="IPR051540">
    <property type="entry name" value="S-2-haloacid_dehalogenase"/>
</dbReference>
<dbReference type="EMBL" id="VFNX01000001">
    <property type="protein sequence ID" value="TQK99065.1"/>
    <property type="molecule type" value="Genomic_DNA"/>
</dbReference>
<keyword evidence="1 2" id="KW-0378">Hydrolase</keyword>
<reference evidence="2 3" key="1">
    <citation type="submission" date="2019-06" db="EMBL/GenBank/DDBJ databases">
        <title>Sequencing the genomes of 1000 actinobacteria strains.</title>
        <authorList>
            <person name="Klenk H.-P."/>
        </authorList>
    </citation>
    <scope>NUCLEOTIDE SEQUENCE [LARGE SCALE GENOMIC DNA]</scope>
    <source>
        <strain evidence="2 3">DSM 41929</strain>
    </source>
</reference>
<name>A0A542UJ09_9ACTN</name>
<dbReference type="PANTHER" id="PTHR43316:SF3">
    <property type="entry name" value="HALOACID DEHALOGENASE, TYPE II (AFU_ORTHOLOGUE AFUA_2G07750)-RELATED"/>
    <property type="match status" value="1"/>
</dbReference>
<dbReference type="Pfam" id="PF00702">
    <property type="entry name" value="Hydrolase"/>
    <property type="match status" value="1"/>
</dbReference>
<dbReference type="NCBIfam" id="TIGR01549">
    <property type="entry name" value="HAD-SF-IA-v1"/>
    <property type="match status" value="1"/>
</dbReference>
<evidence type="ECO:0000313" key="2">
    <source>
        <dbReference type="EMBL" id="TQK99065.1"/>
    </source>
</evidence>
<gene>
    <name evidence="2" type="ORF">FB563_4119</name>
</gene>
<evidence type="ECO:0000313" key="3">
    <source>
        <dbReference type="Proteomes" id="UP000318103"/>
    </source>
</evidence>
<dbReference type="Proteomes" id="UP000318103">
    <property type="component" value="Unassembled WGS sequence"/>
</dbReference>
<accession>A0A542UJ09</accession>
<dbReference type="InterPro" id="IPR006439">
    <property type="entry name" value="HAD-SF_hydro_IA"/>
</dbReference>
<protein>
    <submittedName>
        <fullName evidence="2">Putative hydrolase of the HAD superfamily</fullName>
    </submittedName>
</protein>